<keyword evidence="2 5" id="KW-0812">Transmembrane</keyword>
<feature type="transmembrane region" description="Helical" evidence="5">
    <location>
        <begin position="86"/>
        <end position="105"/>
    </location>
</feature>
<feature type="transmembrane region" description="Helical" evidence="5">
    <location>
        <begin position="141"/>
        <end position="160"/>
    </location>
</feature>
<accession>A0A182NKB8</accession>
<comment type="similarity">
    <text evidence="5">Belongs to the BI1 family.</text>
</comment>
<dbReference type="Proteomes" id="UP000075884">
    <property type="component" value="Unassembled WGS sequence"/>
</dbReference>
<keyword evidence="3 5" id="KW-1133">Transmembrane helix</keyword>
<dbReference type="AlphaFoldDB" id="A0A182NKB8"/>
<dbReference type="Pfam" id="PF01027">
    <property type="entry name" value="Bax1-I"/>
    <property type="match status" value="1"/>
</dbReference>
<reference evidence="6" key="2">
    <citation type="submission" date="2020-05" db="UniProtKB">
        <authorList>
            <consortium name="EnsemblMetazoa"/>
        </authorList>
    </citation>
    <scope>IDENTIFICATION</scope>
    <source>
        <strain evidence="6">WRAIR2</strain>
    </source>
</reference>
<dbReference type="PANTHER" id="PTHR23291:SF47">
    <property type="entry name" value="TRANSMEMBRANE BAX INHIBITOR MOTIF CONTAINING 7"/>
    <property type="match status" value="1"/>
</dbReference>
<dbReference type="InterPro" id="IPR006214">
    <property type="entry name" value="Bax_inhibitor_1-related"/>
</dbReference>
<dbReference type="STRING" id="7168.A0A182NKB8"/>
<evidence type="ECO:0000256" key="3">
    <source>
        <dbReference type="ARBA" id="ARBA00022989"/>
    </source>
</evidence>
<feature type="transmembrane region" description="Helical" evidence="5">
    <location>
        <begin position="112"/>
        <end position="129"/>
    </location>
</feature>
<protein>
    <submittedName>
        <fullName evidence="6">Uncharacterized protein</fullName>
    </submittedName>
</protein>
<evidence type="ECO:0000313" key="6">
    <source>
        <dbReference type="EnsemblMetazoa" id="ADIR008098-PA"/>
    </source>
</evidence>
<evidence type="ECO:0000256" key="4">
    <source>
        <dbReference type="ARBA" id="ARBA00023136"/>
    </source>
</evidence>
<sequence>LYYSGLYPLLPSCRPQQPDGTPQQLGFVLPPPITSGFKFNDQSVRLGFIRKVHFILTLQQLFTFGAISLFMWPQTTKLWLRRRPEMFWIALCAMIITLMSMACCWNARRKAPLNFMCLTLFTLAQAFLVAVTTDMFNWEEVVLVIGITMAVSFWLTLFTFQTKWDFTAMGGILFATVLSLILFAAAAILFPDKTIPLVCAVTVALIYSVLLVYDTQLMLSGRHKFAIDPEEYVFAALNLNIFHVVPFRVFCAFK</sequence>
<keyword evidence="7" id="KW-1185">Reference proteome</keyword>
<dbReference type="EnsemblMetazoa" id="ADIR008098-RA">
    <property type="protein sequence ID" value="ADIR008098-PA"/>
    <property type="gene ID" value="ADIR008098"/>
</dbReference>
<name>A0A182NKB8_9DIPT</name>
<organism evidence="6 7">
    <name type="scientific">Anopheles dirus</name>
    <dbReference type="NCBI Taxonomy" id="7168"/>
    <lineage>
        <taxon>Eukaryota</taxon>
        <taxon>Metazoa</taxon>
        <taxon>Ecdysozoa</taxon>
        <taxon>Arthropoda</taxon>
        <taxon>Hexapoda</taxon>
        <taxon>Insecta</taxon>
        <taxon>Pterygota</taxon>
        <taxon>Neoptera</taxon>
        <taxon>Endopterygota</taxon>
        <taxon>Diptera</taxon>
        <taxon>Nematocera</taxon>
        <taxon>Culicoidea</taxon>
        <taxon>Culicidae</taxon>
        <taxon>Anophelinae</taxon>
        <taxon>Anopheles</taxon>
    </lineage>
</organism>
<reference evidence="7" key="1">
    <citation type="submission" date="2013-03" db="EMBL/GenBank/DDBJ databases">
        <title>The Genome Sequence of Anopheles dirus WRAIR2.</title>
        <authorList>
            <consortium name="The Broad Institute Genomics Platform"/>
            <person name="Neafsey D.E."/>
            <person name="Walton C."/>
            <person name="Walker B."/>
            <person name="Young S.K."/>
            <person name="Zeng Q."/>
            <person name="Gargeya S."/>
            <person name="Fitzgerald M."/>
            <person name="Haas B."/>
            <person name="Abouelleil A."/>
            <person name="Allen A.W."/>
            <person name="Alvarado L."/>
            <person name="Arachchi H.M."/>
            <person name="Berlin A.M."/>
            <person name="Chapman S.B."/>
            <person name="Gainer-Dewar J."/>
            <person name="Goldberg J."/>
            <person name="Griggs A."/>
            <person name="Gujja S."/>
            <person name="Hansen M."/>
            <person name="Howarth C."/>
            <person name="Imamovic A."/>
            <person name="Ireland A."/>
            <person name="Larimer J."/>
            <person name="McCowan C."/>
            <person name="Murphy C."/>
            <person name="Pearson M."/>
            <person name="Poon T.W."/>
            <person name="Priest M."/>
            <person name="Roberts A."/>
            <person name="Saif S."/>
            <person name="Shea T."/>
            <person name="Sisk P."/>
            <person name="Sykes S."/>
            <person name="Wortman J."/>
            <person name="Nusbaum C."/>
            <person name="Birren B."/>
        </authorList>
    </citation>
    <scope>NUCLEOTIDE SEQUENCE [LARGE SCALE GENOMIC DNA]</scope>
    <source>
        <strain evidence="7">WRAIR2</strain>
    </source>
</reference>
<feature type="transmembrane region" description="Helical" evidence="5">
    <location>
        <begin position="172"/>
        <end position="189"/>
    </location>
</feature>
<dbReference type="VEuPathDB" id="VectorBase:ADIR008098"/>
<dbReference type="GO" id="GO:0016020">
    <property type="term" value="C:membrane"/>
    <property type="evidence" value="ECO:0007669"/>
    <property type="project" value="UniProtKB-SubCell"/>
</dbReference>
<keyword evidence="4 5" id="KW-0472">Membrane</keyword>
<evidence type="ECO:0000313" key="7">
    <source>
        <dbReference type="Proteomes" id="UP000075884"/>
    </source>
</evidence>
<proteinExistence type="inferred from homology"/>
<feature type="transmembrane region" description="Helical" evidence="5">
    <location>
        <begin position="195"/>
        <end position="213"/>
    </location>
</feature>
<evidence type="ECO:0000256" key="2">
    <source>
        <dbReference type="ARBA" id="ARBA00022692"/>
    </source>
</evidence>
<evidence type="ECO:0000256" key="1">
    <source>
        <dbReference type="ARBA" id="ARBA00004141"/>
    </source>
</evidence>
<feature type="transmembrane region" description="Helical" evidence="5">
    <location>
        <begin position="52"/>
        <end position="74"/>
    </location>
</feature>
<dbReference type="PANTHER" id="PTHR23291">
    <property type="entry name" value="BAX INHIBITOR-RELATED"/>
    <property type="match status" value="1"/>
</dbReference>
<comment type="subcellular location">
    <subcellularLocation>
        <location evidence="1">Membrane</location>
        <topology evidence="1">Multi-pass membrane protein</topology>
    </subcellularLocation>
</comment>
<evidence type="ECO:0000256" key="5">
    <source>
        <dbReference type="RuleBase" id="RU004379"/>
    </source>
</evidence>